<dbReference type="EMBL" id="BAAAZH010000013">
    <property type="protein sequence ID" value="GAA4118537.1"/>
    <property type="molecule type" value="Genomic_DNA"/>
</dbReference>
<protein>
    <submittedName>
        <fullName evidence="5">DUF2207 domain-containing protein</fullName>
    </submittedName>
</protein>
<keyword evidence="2" id="KW-0812">Transmembrane</keyword>
<feature type="transmembrane region" description="Helical" evidence="2">
    <location>
        <begin position="249"/>
        <end position="269"/>
    </location>
</feature>
<keyword evidence="2" id="KW-0472">Membrane</keyword>
<keyword evidence="2" id="KW-1133">Transmembrane helix</keyword>
<reference evidence="6" key="1">
    <citation type="journal article" date="2019" name="Int. J. Syst. Evol. Microbiol.">
        <title>The Global Catalogue of Microorganisms (GCM) 10K type strain sequencing project: providing services to taxonomists for standard genome sequencing and annotation.</title>
        <authorList>
            <consortium name="The Broad Institute Genomics Platform"/>
            <consortium name="The Broad Institute Genome Sequencing Center for Infectious Disease"/>
            <person name="Wu L."/>
            <person name="Ma J."/>
        </authorList>
    </citation>
    <scope>NUCLEOTIDE SEQUENCE [LARGE SCALE GENOMIC DNA]</scope>
    <source>
        <strain evidence="6">JCM 16703</strain>
    </source>
</reference>
<evidence type="ECO:0000313" key="6">
    <source>
        <dbReference type="Proteomes" id="UP001501495"/>
    </source>
</evidence>
<feature type="transmembrane region" description="Helical" evidence="2">
    <location>
        <begin position="403"/>
        <end position="420"/>
    </location>
</feature>
<feature type="domain" description="DUF2207" evidence="3">
    <location>
        <begin position="38"/>
        <end position="221"/>
    </location>
</feature>
<feature type="domain" description="Predicted membrane protein YciQ-like C-terminal" evidence="4">
    <location>
        <begin position="283"/>
        <end position="506"/>
    </location>
</feature>
<organism evidence="5 6">
    <name type="scientific">Nocardioides fonticola</name>
    <dbReference type="NCBI Taxonomy" id="450363"/>
    <lineage>
        <taxon>Bacteria</taxon>
        <taxon>Bacillati</taxon>
        <taxon>Actinomycetota</taxon>
        <taxon>Actinomycetes</taxon>
        <taxon>Propionibacteriales</taxon>
        <taxon>Nocardioidaceae</taxon>
        <taxon>Nocardioides</taxon>
    </lineage>
</organism>
<evidence type="ECO:0000259" key="3">
    <source>
        <dbReference type="Pfam" id="PF09972"/>
    </source>
</evidence>
<sequence>MRRLVGYAVGLVVLLALVASPALFWNAGSGGDTDETTTITDYRADYRVDDSGDLAVTETITVDFPNSDKHGIFRFFDTADSGLDTARVRPRDIEVTMDGGEEPFEVLDEQHGRLVNVKIGDPDVYLSPGEHTYEISYAVDGVLLPDGDRAQFFWDVVPGGWLQPITKARISVRLPAATVGDVGCAVGIGASGGCTAEGAGTDTLAVQVFDLAPQTPVTLRTDLDMAPTPLGEEVPWAPRFDRVLGTHPVLLTVVGLLAIGLFLVGAVLARRNDESDPGFGLLYAPPSGIGPAQANYVLREDVGQEQFVATLMYAAERGAIGLERHGDAWTITDKGPDAWAGLDPVTRSIAHLLPGAGGSFTAGAKDVEAGKRLKAEIDSFETAVKSWGTGSGNLVTSAIGTRGGLLVLVALVVAGVGIVWNPLDMTALALIPGAFAVGGAPLWKTGADTTRTSQGRQLWSQVGGFHRILSTESAEARFDFAARRDAYTAFLPWAVAFSCAEEWERKYRIETHSDPPQPSYIGGYYGAWAAGSAARMVSDFDSTVSSAISSYEATQSSSSGGGGFGGGGGGGGGGGSW</sequence>
<dbReference type="Pfam" id="PF09972">
    <property type="entry name" value="DUF2207"/>
    <property type="match status" value="1"/>
</dbReference>
<keyword evidence="6" id="KW-1185">Reference proteome</keyword>
<dbReference type="RefSeq" id="WP_344733233.1">
    <property type="nucleotide sequence ID" value="NZ_BAAAZH010000013.1"/>
</dbReference>
<evidence type="ECO:0000256" key="2">
    <source>
        <dbReference type="SAM" id="Phobius"/>
    </source>
</evidence>
<name>A0ABP7XJS7_9ACTN</name>
<comment type="caution">
    <text evidence="5">The sequence shown here is derived from an EMBL/GenBank/DDBJ whole genome shotgun (WGS) entry which is preliminary data.</text>
</comment>
<evidence type="ECO:0000313" key="5">
    <source>
        <dbReference type="EMBL" id="GAA4118537.1"/>
    </source>
</evidence>
<dbReference type="InterPro" id="IPR048389">
    <property type="entry name" value="YciQ-like_C"/>
</dbReference>
<proteinExistence type="predicted"/>
<evidence type="ECO:0000259" key="4">
    <source>
        <dbReference type="Pfam" id="PF20990"/>
    </source>
</evidence>
<dbReference type="Pfam" id="PF20990">
    <property type="entry name" value="DUF2207_C"/>
    <property type="match status" value="1"/>
</dbReference>
<accession>A0ABP7XJS7</accession>
<feature type="transmembrane region" description="Helical" evidence="2">
    <location>
        <begin position="426"/>
        <end position="443"/>
    </location>
</feature>
<evidence type="ECO:0000256" key="1">
    <source>
        <dbReference type="SAM" id="MobiDB-lite"/>
    </source>
</evidence>
<feature type="region of interest" description="Disordered" evidence="1">
    <location>
        <begin position="553"/>
        <end position="577"/>
    </location>
</feature>
<dbReference type="InterPro" id="IPR018702">
    <property type="entry name" value="DUF2207"/>
</dbReference>
<gene>
    <name evidence="5" type="ORF">GCM10022215_20170</name>
</gene>
<feature type="compositionally biased region" description="Gly residues" evidence="1">
    <location>
        <begin position="559"/>
        <end position="577"/>
    </location>
</feature>
<dbReference type="Proteomes" id="UP001501495">
    <property type="component" value="Unassembled WGS sequence"/>
</dbReference>